<comment type="caution">
    <text evidence="1">The sequence shown here is derived from an EMBL/GenBank/DDBJ whole genome shotgun (WGS) entry which is preliminary data.</text>
</comment>
<accession>A0A445DRZ7</accession>
<organism evidence="1 2">
    <name type="scientific">Arachis hypogaea</name>
    <name type="common">Peanut</name>
    <dbReference type="NCBI Taxonomy" id="3818"/>
    <lineage>
        <taxon>Eukaryota</taxon>
        <taxon>Viridiplantae</taxon>
        <taxon>Streptophyta</taxon>
        <taxon>Embryophyta</taxon>
        <taxon>Tracheophyta</taxon>
        <taxon>Spermatophyta</taxon>
        <taxon>Magnoliopsida</taxon>
        <taxon>eudicotyledons</taxon>
        <taxon>Gunneridae</taxon>
        <taxon>Pentapetalae</taxon>
        <taxon>rosids</taxon>
        <taxon>fabids</taxon>
        <taxon>Fabales</taxon>
        <taxon>Fabaceae</taxon>
        <taxon>Papilionoideae</taxon>
        <taxon>50 kb inversion clade</taxon>
        <taxon>dalbergioids sensu lato</taxon>
        <taxon>Dalbergieae</taxon>
        <taxon>Pterocarpus clade</taxon>
        <taxon>Arachis</taxon>
    </lineage>
</organism>
<evidence type="ECO:0000313" key="1">
    <source>
        <dbReference type="EMBL" id="RYR65949.1"/>
    </source>
</evidence>
<sequence>MIIYFHLAKNKDNKEEKNPGLPWVSNWNREQLVARMRVEIDGHMNGIQKKEANSRGFQFKK</sequence>
<name>A0A445DRZ7_ARAHY</name>
<proteinExistence type="predicted"/>
<dbReference type="Proteomes" id="UP000289738">
    <property type="component" value="Chromosome A03"/>
</dbReference>
<dbReference type="EMBL" id="SDMP01000003">
    <property type="protein sequence ID" value="RYR65949.1"/>
    <property type="molecule type" value="Genomic_DNA"/>
</dbReference>
<keyword evidence="2" id="KW-1185">Reference proteome</keyword>
<gene>
    <name evidence="1" type="ORF">Ahy_A03g011873</name>
</gene>
<reference evidence="1 2" key="1">
    <citation type="submission" date="2019-01" db="EMBL/GenBank/DDBJ databases">
        <title>Sequencing of cultivated peanut Arachis hypogaea provides insights into genome evolution and oil improvement.</title>
        <authorList>
            <person name="Chen X."/>
        </authorList>
    </citation>
    <scope>NUCLEOTIDE SEQUENCE [LARGE SCALE GENOMIC DNA]</scope>
    <source>
        <strain evidence="2">cv. Fuhuasheng</strain>
        <tissue evidence="1">Leaves</tissue>
    </source>
</reference>
<protein>
    <submittedName>
        <fullName evidence="1">Uncharacterized protein</fullName>
    </submittedName>
</protein>
<evidence type="ECO:0000313" key="2">
    <source>
        <dbReference type="Proteomes" id="UP000289738"/>
    </source>
</evidence>
<dbReference type="AlphaFoldDB" id="A0A445DRZ7"/>